<accession>A0A8J2HUL7</accession>
<protein>
    <submittedName>
        <fullName evidence="2">Uncharacterized protein</fullName>
    </submittedName>
</protein>
<proteinExistence type="predicted"/>
<comment type="caution">
    <text evidence="2">The sequence shown here is derived from an EMBL/GenBank/DDBJ whole genome shotgun (WGS) entry which is preliminary data.</text>
</comment>
<evidence type="ECO:0000313" key="2">
    <source>
        <dbReference type="EMBL" id="CAG5140667.1"/>
    </source>
</evidence>
<sequence length="400" mass="44428">MDLWGNVKLPLYRTIENSTSNEWKLVPNATASNFTYASLIGIPVIGPPSVGFSTFNVEARQWDLTCSSNEGPRGQPADFADRYTWQLSVVDHTKQPCKKNETDCLPPKCEGYPCSIRSESLADNDKNEFSVADCELSFGKYEAGVRCNGTSCAVHKMRKMDLLDDDYPEGYDAAIRKIFTPSLLGAMTTLDNYKTTMAVSRGSTTMEKWIMDPSDFVGLDLGWQDLYKLSPQVFGERLTILYNTFWQSTYGTRALSGNLPAYIMETAWFNTTNSNITFVATEANISQNTEPVYRTNWKWFTALLICSIILLTAAYSGLVLKYTTLVPDIIGYASSMTLLNPYVPTPTGGTTLSGLERTALLRDFPVRIGDVCPNEAVGAIAFARADVASVGRLDRNREYI</sequence>
<evidence type="ECO:0000256" key="1">
    <source>
        <dbReference type="SAM" id="Phobius"/>
    </source>
</evidence>
<keyword evidence="1" id="KW-1133">Transmembrane helix</keyword>
<keyword evidence="1" id="KW-0812">Transmembrane</keyword>
<dbReference type="Proteomes" id="UP000676310">
    <property type="component" value="Unassembled WGS sequence"/>
</dbReference>
<reference evidence="2" key="1">
    <citation type="submission" date="2021-05" db="EMBL/GenBank/DDBJ databases">
        <authorList>
            <person name="Stam R."/>
        </authorList>
    </citation>
    <scope>NUCLEOTIDE SEQUENCE</scope>
    <source>
        <strain evidence="2">CS162</strain>
    </source>
</reference>
<gene>
    <name evidence="2" type="ORF">ALTATR162_LOCUS758</name>
</gene>
<keyword evidence="3" id="KW-1185">Reference proteome</keyword>
<organism evidence="2 3">
    <name type="scientific">Alternaria atra</name>
    <dbReference type="NCBI Taxonomy" id="119953"/>
    <lineage>
        <taxon>Eukaryota</taxon>
        <taxon>Fungi</taxon>
        <taxon>Dikarya</taxon>
        <taxon>Ascomycota</taxon>
        <taxon>Pezizomycotina</taxon>
        <taxon>Dothideomycetes</taxon>
        <taxon>Pleosporomycetidae</taxon>
        <taxon>Pleosporales</taxon>
        <taxon>Pleosporineae</taxon>
        <taxon>Pleosporaceae</taxon>
        <taxon>Alternaria</taxon>
        <taxon>Alternaria sect. Ulocladioides</taxon>
    </lineage>
</organism>
<dbReference type="GeneID" id="67019595"/>
<dbReference type="OrthoDB" id="3692311at2759"/>
<dbReference type="AlphaFoldDB" id="A0A8J2HUL7"/>
<feature type="transmembrane region" description="Helical" evidence="1">
    <location>
        <begin position="297"/>
        <end position="320"/>
    </location>
</feature>
<dbReference type="EMBL" id="CAJRGZ010000015">
    <property type="protein sequence ID" value="CAG5140667.1"/>
    <property type="molecule type" value="Genomic_DNA"/>
</dbReference>
<name>A0A8J2HUL7_9PLEO</name>
<keyword evidence="1" id="KW-0472">Membrane</keyword>
<dbReference type="RefSeq" id="XP_043164287.1">
    <property type="nucleotide sequence ID" value="XM_043308352.1"/>
</dbReference>
<evidence type="ECO:0000313" key="3">
    <source>
        <dbReference type="Proteomes" id="UP000676310"/>
    </source>
</evidence>